<keyword evidence="2" id="KW-1185">Reference proteome</keyword>
<organism evidence="1 2">
    <name type="scientific">Protopolystoma xenopodis</name>
    <dbReference type="NCBI Taxonomy" id="117903"/>
    <lineage>
        <taxon>Eukaryota</taxon>
        <taxon>Metazoa</taxon>
        <taxon>Spiralia</taxon>
        <taxon>Lophotrochozoa</taxon>
        <taxon>Platyhelminthes</taxon>
        <taxon>Monogenea</taxon>
        <taxon>Polyopisthocotylea</taxon>
        <taxon>Polystomatidea</taxon>
        <taxon>Polystomatidae</taxon>
        <taxon>Protopolystoma</taxon>
    </lineage>
</organism>
<dbReference type="EMBL" id="CAAALY010249188">
    <property type="protein sequence ID" value="VEL35156.1"/>
    <property type="molecule type" value="Genomic_DNA"/>
</dbReference>
<comment type="caution">
    <text evidence="1">The sequence shown here is derived from an EMBL/GenBank/DDBJ whole genome shotgun (WGS) entry which is preliminary data.</text>
</comment>
<dbReference type="Proteomes" id="UP000784294">
    <property type="component" value="Unassembled WGS sequence"/>
</dbReference>
<proteinExistence type="predicted"/>
<name>A0A448XFA4_9PLAT</name>
<reference evidence="1" key="1">
    <citation type="submission" date="2018-11" db="EMBL/GenBank/DDBJ databases">
        <authorList>
            <consortium name="Pathogen Informatics"/>
        </authorList>
    </citation>
    <scope>NUCLEOTIDE SEQUENCE</scope>
</reference>
<feature type="non-terminal residue" evidence="1">
    <location>
        <position position="1"/>
    </location>
</feature>
<accession>A0A448XFA4</accession>
<sequence>IGLPSRDYHSKVDVPSLEVSCHAHREPVKFLLSLRGSGLCLSDFEGRVRPVSSGSSSCTLLSANVPKSPALYYPSIPSHPSTFLPSLPLRSDSIPAAVGVPPESSMINAATSSVSQTSYFPNYARRRPGVIVLSAGRSYTYWRDKELC</sequence>
<gene>
    <name evidence="1" type="ORF">PXEA_LOCUS28596</name>
</gene>
<evidence type="ECO:0000313" key="1">
    <source>
        <dbReference type="EMBL" id="VEL35156.1"/>
    </source>
</evidence>
<dbReference type="AlphaFoldDB" id="A0A448XFA4"/>
<evidence type="ECO:0000313" key="2">
    <source>
        <dbReference type="Proteomes" id="UP000784294"/>
    </source>
</evidence>
<protein>
    <submittedName>
        <fullName evidence="1">Uncharacterized protein</fullName>
    </submittedName>
</protein>